<dbReference type="InterPro" id="IPR029063">
    <property type="entry name" value="SAM-dependent_MTases_sf"/>
</dbReference>
<dbReference type="InterPro" id="IPR001525">
    <property type="entry name" value="C5_MeTfrase"/>
</dbReference>
<proteinExistence type="predicted"/>
<reference evidence="3" key="1">
    <citation type="journal article" date="2015" name="Nature">
        <title>Complex archaea that bridge the gap between prokaryotes and eukaryotes.</title>
        <authorList>
            <person name="Spang A."/>
            <person name="Saw J.H."/>
            <person name="Jorgensen S.L."/>
            <person name="Zaremba-Niedzwiedzka K."/>
            <person name="Martijn J."/>
            <person name="Lind A.E."/>
            <person name="van Eijk R."/>
            <person name="Schleper C."/>
            <person name="Guy L."/>
            <person name="Ettema T.J."/>
        </authorList>
    </citation>
    <scope>NUCLEOTIDE SEQUENCE</scope>
</reference>
<dbReference type="AlphaFoldDB" id="A0A0F9J1X8"/>
<keyword evidence="1" id="KW-0489">Methyltransferase</keyword>
<dbReference type="Gene3D" id="3.40.50.150">
    <property type="entry name" value="Vaccinia Virus protein VP39"/>
    <property type="match status" value="1"/>
</dbReference>
<evidence type="ECO:0000256" key="1">
    <source>
        <dbReference type="ARBA" id="ARBA00022603"/>
    </source>
</evidence>
<dbReference type="SUPFAM" id="SSF53335">
    <property type="entry name" value="S-adenosyl-L-methionine-dependent methyltransferases"/>
    <property type="match status" value="1"/>
</dbReference>
<gene>
    <name evidence="3" type="ORF">LCGC14_1809730</name>
</gene>
<evidence type="ECO:0008006" key="4">
    <source>
        <dbReference type="Google" id="ProtNLM"/>
    </source>
</evidence>
<keyword evidence="2" id="KW-0808">Transferase</keyword>
<name>A0A0F9J1X8_9ZZZZ</name>
<dbReference type="GO" id="GO:0032259">
    <property type="term" value="P:methylation"/>
    <property type="evidence" value="ECO:0007669"/>
    <property type="project" value="UniProtKB-KW"/>
</dbReference>
<comment type="caution">
    <text evidence="3">The sequence shown here is derived from an EMBL/GenBank/DDBJ whole genome shotgun (WGS) entry which is preliminary data.</text>
</comment>
<dbReference type="Pfam" id="PF00145">
    <property type="entry name" value="DNA_methylase"/>
    <property type="match status" value="1"/>
</dbReference>
<dbReference type="GO" id="GO:0008168">
    <property type="term" value="F:methyltransferase activity"/>
    <property type="evidence" value="ECO:0007669"/>
    <property type="project" value="UniProtKB-KW"/>
</dbReference>
<dbReference type="EMBL" id="LAZR01017559">
    <property type="protein sequence ID" value="KKL99905.1"/>
    <property type="molecule type" value="Genomic_DNA"/>
</dbReference>
<sequence>MKILNLYAGIGGNRKLWGKEHRVTAIENAKETEDIYHENFPDDELIITDAHNFLLEYYKEYDFIWSSPPCPSHSRTNYFLKVTHNIIRYPDMKLYEEIILLQTHFKGKYCVENVVGYYEPLIKPQKIHRHYFWANFIIPKIKINNKPIIADDNIKDFEKYYGFDLSKHKGVEKRAVLRNCVHPKLGLHIFNCAFKEQQGNQKTLL</sequence>
<protein>
    <recommendedName>
        <fullName evidence="4">DNA (cytosine-5-)-methyltransferase</fullName>
    </recommendedName>
</protein>
<accession>A0A0F9J1X8</accession>
<organism evidence="3">
    <name type="scientific">marine sediment metagenome</name>
    <dbReference type="NCBI Taxonomy" id="412755"/>
    <lineage>
        <taxon>unclassified sequences</taxon>
        <taxon>metagenomes</taxon>
        <taxon>ecological metagenomes</taxon>
    </lineage>
</organism>
<evidence type="ECO:0000256" key="2">
    <source>
        <dbReference type="ARBA" id="ARBA00022679"/>
    </source>
</evidence>
<evidence type="ECO:0000313" key="3">
    <source>
        <dbReference type="EMBL" id="KKL99905.1"/>
    </source>
</evidence>